<dbReference type="AlphaFoldDB" id="N1PKH7"/>
<organism evidence="1 2">
    <name type="scientific">Dothistroma septosporum (strain NZE10 / CBS 128990)</name>
    <name type="common">Red band needle blight fungus</name>
    <name type="synonym">Mycosphaerella pini</name>
    <dbReference type="NCBI Taxonomy" id="675120"/>
    <lineage>
        <taxon>Eukaryota</taxon>
        <taxon>Fungi</taxon>
        <taxon>Dikarya</taxon>
        <taxon>Ascomycota</taxon>
        <taxon>Pezizomycotina</taxon>
        <taxon>Dothideomycetes</taxon>
        <taxon>Dothideomycetidae</taxon>
        <taxon>Mycosphaerellales</taxon>
        <taxon>Mycosphaerellaceae</taxon>
        <taxon>Dothistroma</taxon>
    </lineage>
</organism>
<sequence length="212" mass="21389">MVYTSYQMDGCSLTTLPAHTIEGIVSPTVDVRCTCGETMSGVIFQGRGDYAYVQCATGVETLLVAPDPTPPHGTQLLMHAGSSMTTSISPTTSQSVTCGNTTTSVPAITTRYITDGCSLTTIPAGTPDASVFPTADVKCACDDVGTAMPRMKTWSAGATTLTATTSAASNGSFSVAASAGTTGGGSSFDAQTGGTRGKMGLTAMLSASFAFV</sequence>
<reference evidence="2" key="1">
    <citation type="journal article" date="2012" name="PLoS Genet.">
        <title>The genomes of the fungal plant pathogens Cladosporium fulvum and Dothistroma septosporum reveal adaptation to different hosts and lifestyles but also signatures of common ancestry.</title>
        <authorList>
            <person name="de Wit P.J.G.M."/>
            <person name="van der Burgt A."/>
            <person name="Oekmen B."/>
            <person name="Stergiopoulos I."/>
            <person name="Abd-Elsalam K.A."/>
            <person name="Aerts A.L."/>
            <person name="Bahkali A.H."/>
            <person name="Beenen H.G."/>
            <person name="Chettri P."/>
            <person name="Cox M.P."/>
            <person name="Datema E."/>
            <person name="de Vries R.P."/>
            <person name="Dhillon B."/>
            <person name="Ganley A.R."/>
            <person name="Griffiths S.A."/>
            <person name="Guo Y."/>
            <person name="Hamelin R.C."/>
            <person name="Henrissat B."/>
            <person name="Kabir M.S."/>
            <person name="Jashni M.K."/>
            <person name="Kema G."/>
            <person name="Klaubauf S."/>
            <person name="Lapidus A."/>
            <person name="Levasseur A."/>
            <person name="Lindquist E."/>
            <person name="Mehrabi R."/>
            <person name="Ohm R.A."/>
            <person name="Owen T.J."/>
            <person name="Salamov A."/>
            <person name="Schwelm A."/>
            <person name="Schijlen E."/>
            <person name="Sun H."/>
            <person name="van den Burg H.A."/>
            <person name="van Ham R.C.H.J."/>
            <person name="Zhang S."/>
            <person name="Goodwin S.B."/>
            <person name="Grigoriev I.V."/>
            <person name="Collemare J."/>
            <person name="Bradshaw R.E."/>
        </authorList>
    </citation>
    <scope>NUCLEOTIDE SEQUENCE [LARGE SCALE GENOMIC DNA]</scope>
    <source>
        <strain evidence="2">NZE10 / CBS 128990</strain>
    </source>
</reference>
<dbReference type="OrthoDB" id="10593861at2759"/>
<proteinExistence type="predicted"/>
<keyword evidence="2" id="KW-1185">Reference proteome</keyword>
<accession>N1PKH7</accession>
<dbReference type="HOGENOM" id="CLU_1299683_0_0_1"/>
<evidence type="ECO:0000313" key="2">
    <source>
        <dbReference type="Proteomes" id="UP000016933"/>
    </source>
</evidence>
<gene>
    <name evidence="1" type="ORF">DOTSEDRAFT_34542</name>
</gene>
<protein>
    <submittedName>
        <fullName evidence="1">Uncharacterized protein</fullName>
    </submittedName>
</protein>
<dbReference type="EMBL" id="KB446539">
    <property type="protein sequence ID" value="EME44002.1"/>
    <property type="molecule type" value="Genomic_DNA"/>
</dbReference>
<dbReference type="Proteomes" id="UP000016933">
    <property type="component" value="Unassembled WGS sequence"/>
</dbReference>
<reference evidence="1 2" key="2">
    <citation type="journal article" date="2012" name="PLoS Pathog.">
        <title>Diverse lifestyles and strategies of plant pathogenesis encoded in the genomes of eighteen Dothideomycetes fungi.</title>
        <authorList>
            <person name="Ohm R.A."/>
            <person name="Feau N."/>
            <person name="Henrissat B."/>
            <person name="Schoch C.L."/>
            <person name="Horwitz B.A."/>
            <person name="Barry K.W."/>
            <person name="Condon B.J."/>
            <person name="Copeland A.C."/>
            <person name="Dhillon B."/>
            <person name="Glaser F."/>
            <person name="Hesse C.N."/>
            <person name="Kosti I."/>
            <person name="LaButti K."/>
            <person name="Lindquist E.A."/>
            <person name="Lucas S."/>
            <person name="Salamov A.A."/>
            <person name="Bradshaw R.E."/>
            <person name="Ciuffetti L."/>
            <person name="Hamelin R.C."/>
            <person name="Kema G.H.J."/>
            <person name="Lawrence C."/>
            <person name="Scott J.A."/>
            <person name="Spatafora J.W."/>
            <person name="Turgeon B.G."/>
            <person name="de Wit P.J.G.M."/>
            <person name="Zhong S."/>
            <person name="Goodwin S.B."/>
            <person name="Grigoriev I.V."/>
        </authorList>
    </citation>
    <scope>NUCLEOTIDE SEQUENCE [LARGE SCALE GENOMIC DNA]</scope>
    <source>
        <strain evidence="2">NZE10 / CBS 128990</strain>
    </source>
</reference>
<dbReference type="OMA" id="MGEGHAI"/>
<name>N1PKH7_DOTSN</name>
<evidence type="ECO:0000313" key="1">
    <source>
        <dbReference type="EMBL" id="EME44002.1"/>
    </source>
</evidence>